<dbReference type="EMBL" id="MF042360">
    <property type="protein sequence ID" value="ARV76893.1"/>
    <property type="molecule type" value="Genomic_DNA"/>
</dbReference>
<dbReference type="Proteomes" id="UP000225448">
    <property type="component" value="Segment"/>
</dbReference>
<gene>
    <name evidence="1" type="ORF">PHABIO_262</name>
</gene>
<name>A0A1Y0SYQ5_9CAUD</name>
<reference evidence="1 2" key="1">
    <citation type="submission" date="2017-05" db="EMBL/GenBank/DDBJ databases">
        <authorList>
            <person name="Song R."/>
            <person name="Chenine A.L."/>
            <person name="Ruprecht R.M."/>
        </authorList>
    </citation>
    <scope>NUCLEOTIDE SEQUENCE [LARGE SCALE GENOMIC DNA]</scope>
</reference>
<sequence length="65" mass="6928">MEKQNSNVVYAQNTTVLIAVAELGGESIARSLGNNDAAITLEGEHLTIEDIQAALIGRTLKYLGQ</sequence>
<evidence type="ECO:0000313" key="2">
    <source>
        <dbReference type="Proteomes" id="UP000225448"/>
    </source>
</evidence>
<accession>A0A1Y0SYQ5</accession>
<protein>
    <submittedName>
        <fullName evidence="1">Uncharacterized protein</fullName>
    </submittedName>
</protein>
<evidence type="ECO:0000313" key="1">
    <source>
        <dbReference type="EMBL" id="ARV76893.1"/>
    </source>
</evidence>
<keyword evidence="2" id="KW-1185">Reference proteome</keyword>
<organism evidence="1 2">
    <name type="scientific">Pseudomonas phage Phabio</name>
    <dbReference type="NCBI Taxonomy" id="2006668"/>
    <lineage>
        <taxon>Viruses</taxon>
        <taxon>Duplodnaviria</taxon>
        <taxon>Heunggongvirae</taxon>
        <taxon>Uroviricota</taxon>
        <taxon>Caudoviricetes</taxon>
        <taxon>Chimalliviridae</taxon>
        <taxon>Phabiovirus</taxon>
        <taxon>Phabiovirus phabio</taxon>
    </lineage>
</organism>
<proteinExistence type="predicted"/>